<dbReference type="Pfam" id="PF13639">
    <property type="entry name" value="zf-RING_2"/>
    <property type="match status" value="1"/>
</dbReference>
<keyword evidence="4" id="KW-0808">Transferase</keyword>
<dbReference type="GO" id="GO:0061630">
    <property type="term" value="F:ubiquitin protein ligase activity"/>
    <property type="evidence" value="ECO:0007669"/>
    <property type="project" value="UniProtKB-EC"/>
</dbReference>
<dbReference type="GO" id="GO:0006511">
    <property type="term" value="P:ubiquitin-dependent protein catabolic process"/>
    <property type="evidence" value="ECO:0007669"/>
    <property type="project" value="TreeGrafter"/>
</dbReference>
<evidence type="ECO:0000256" key="7">
    <source>
        <dbReference type="ARBA" id="ARBA00022771"/>
    </source>
</evidence>
<evidence type="ECO:0000256" key="2">
    <source>
        <dbReference type="ARBA" id="ARBA00004141"/>
    </source>
</evidence>
<evidence type="ECO:0000313" key="15">
    <source>
        <dbReference type="RefSeq" id="XP_056841718.1"/>
    </source>
</evidence>
<name>A0A9W3BRA9_RAPSA</name>
<evidence type="ECO:0000313" key="14">
    <source>
        <dbReference type="Proteomes" id="UP000504610"/>
    </source>
</evidence>
<dbReference type="Gene3D" id="3.30.40.10">
    <property type="entry name" value="Zinc/RING finger domain, C3HC4 (zinc finger)"/>
    <property type="match status" value="1"/>
</dbReference>
<reference evidence="14" key="1">
    <citation type="journal article" date="2019" name="Database">
        <title>The radish genome database (RadishGD): an integrated information resource for radish genomics.</title>
        <authorList>
            <person name="Yu H.J."/>
            <person name="Baek S."/>
            <person name="Lee Y.J."/>
            <person name="Cho A."/>
            <person name="Mun J.H."/>
        </authorList>
    </citation>
    <scope>NUCLEOTIDE SEQUENCE [LARGE SCALE GENOMIC DNA]</scope>
    <source>
        <strain evidence="14">cv. WK10039</strain>
    </source>
</reference>
<evidence type="ECO:0000256" key="9">
    <source>
        <dbReference type="ARBA" id="ARBA00022833"/>
    </source>
</evidence>
<gene>
    <name evidence="15" type="primary">LOC130494904</name>
</gene>
<sequence length="186" mass="21352">MNKPSWVVDHEIEPTLSSPKRVITMKIKRRSTYQTETVISVDLKTVSNGHLAHEMVRNMEYMLGYHEIDYDSAIEIIEETSDHVANTIPTLDDPAETDLDIIVKIIDHNQDAFRIIDLDVYMIELGENLRESIPSEEYDECSVFCEEFGTGGELNTLDCGHSFHHHCVLEWVKKNLTCPCCRVRLA</sequence>
<dbReference type="PANTHER" id="PTHR45977:SF4">
    <property type="entry name" value="RING-TYPE DOMAIN-CONTAINING PROTEIN"/>
    <property type="match status" value="1"/>
</dbReference>
<evidence type="ECO:0000256" key="5">
    <source>
        <dbReference type="ARBA" id="ARBA00022692"/>
    </source>
</evidence>
<evidence type="ECO:0000256" key="3">
    <source>
        <dbReference type="ARBA" id="ARBA00012483"/>
    </source>
</evidence>
<comment type="catalytic activity">
    <reaction evidence="1">
        <text>S-ubiquitinyl-[E2 ubiquitin-conjugating enzyme]-L-cysteine + [acceptor protein]-L-lysine = [E2 ubiquitin-conjugating enzyme]-L-cysteine + N(6)-ubiquitinyl-[acceptor protein]-L-lysine.</text>
        <dbReference type="EC" id="2.3.2.27"/>
    </reaction>
</comment>
<keyword evidence="11" id="KW-0472">Membrane</keyword>
<evidence type="ECO:0000256" key="6">
    <source>
        <dbReference type="ARBA" id="ARBA00022723"/>
    </source>
</evidence>
<accession>A0A9W3BRA9</accession>
<keyword evidence="8" id="KW-0833">Ubl conjugation pathway</keyword>
<proteinExistence type="predicted"/>
<dbReference type="GO" id="GO:0016567">
    <property type="term" value="P:protein ubiquitination"/>
    <property type="evidence" value="ECO:0007669"/>
    <property type="project" value="TreeGrafter"/>
</dbReference>
<reference evidence="15" key="2">
    <citation type="submission" date="2025-08" db="UniProtKB">
        <authorList>
            <consortium name="RefSeq"/>
        </authorList>
    </citation>
    <scope>IDENTIFICATION</scope>
    <source>
        <tissue evidence="15">Leaf</tissue>
    </source>
</reference>
<evidence type="ECO:0000256" key="12">
    <source>
        <dbReference type="PROSITE-ProRule" id="PRU00175"/>
    </source>
</evidence>
<evidence type="ECO:0000256" key="10">
    <source>
        <dbReference type="ARBA" id="ARBA00022989"/>
    </source>
</evidence>
<dbReference type="GO" id="GO:0008270">
    <property type="term" value="F:zinc ion binding"/>
    <property type="evidence" value="ECO:0007669"/>
    <property type="project" value="UniProtKB-KW"/>
</dbReference>
<keyword evidence="6" id="KW-0479">Metal-binding</keyword>
<dbReference type="GeneID" id="130494904"/>
<dbReference type="AlphaFoldDB" id="A0A9W3BRA9"/>
<dbReference type="EC" id="2.3.2.27" evidence="3"/>
<dbReference type="GO" id="GO:0016020">
    <property type="term" value="C:membrane"/>
    <property type="evidence" value="ECO:0007669"/>
    <property type="project" value="UniProtKB-SubCell"/>
</dbReference>
<evidence type="ECO:0000256" key="1">
    <source>
        <dbReference type="ARBA" id="ARBA00000900"/>
    </source>
</evidence>
<evidence type="ECO:0000259" key="13">
    <source>
        <dbReference type="PROSITE" id="PS50089"/>
    </source>
</evidence>
<comment type="subcellular location">
    <subcellularLocation>
        <location evidence="2">Membrane</location>
        <topology evidence="2">Multi-pass membrane protein</topology>
    </subcellularLocation>
</comment>
<keyword evidence="10" id="KW-1133">Transmembrane helix</keyword>
<dbReference type="InterPro" id="IPR013083">
    <property type="entry name" value="Znf_RING/FYVE/PHD"/>
</dbReference>
<keyword evidence="7 12" id="KW-0863">Zinc-finger</keyword>
<protein>
    <recommendedName>
        <fullName evidence="3">RING-type E3 ubiquitin transferase</fullName>
        <ecNumber evidence="3">2.3.2.27</ecNumber>
    </recommendedName>
</protein>
<keyword evidence="9" id="KW-0862">Zinc</keyword>
<dbReference type="OrthoDB" id="1029666at2759"/>
<keyword evidence="14" id="KW-1185">Reference proteome</keyword>
<feature type="domain" description="RING-type" evidence="13">
    <location>
        <begin position="141"/>
        <end position="182"/>
    </location>
</feature>
<dbReference type="KEGG" id="rsz:130494904"/>
<evidence type="ECO:0000256" key="4">
    <source>
        <dbReference type="ARBA" id="ARBA00022679"/>
    </source>
</evidence>
<evidence type="ECO:0000256" key="8">
    <source>
        <dbReference type="ARBA" id="ARBA00022786"/>
    </source>
</evidence>
<dbReference type="PANTHER" id="PTHR45977">
    <property type="entry name" value="TARGET OF ERK KINASE MPK-1"/>
    <property type="match status" value="1"/>
</dbReference>
<dbReference type="RefSeq" id="XP_056841718.1">
    <property type="nucleotide sequence ID" value="XM_056985738.1"/>
</dbReference>
<dbReference type="SUPFAM" id="SSF57850">
    <property type="entry name" value="RING/U-box"/>
    <property type="match status" value="1"/>
</dbReference>
<dbReference type="PROSITE" id="PS50089">
    <property type="entry name" value="ZF_RING_2"/>
    <property type="match status" value="1"/>
</dbReference>
<dbReference type="Proteomes" id="UP000504610">
    <property type="component" value="Chromosome 5"/>
</dbReference>
<organism evidence="14 15">
    <name type="scientific">Raphanus sativus</name>
    <name type="common">Radish</name>
    <name type="synonym">Raphanus raphanistrum var. sativus</name>
    <dbReference type="NCBI Taxonomy" id="3726"/>
    <lineage>
        <taxon>Eukaryota</taxon>
        <taxon>Viridiplantae</taxon>
        <taxon>Streptophyta</taxon>
        <taxon>Embryophyta</taxon>
        <taxon>Tracheophyta</taxon>
        <taxon>Spermatophyta</taxon>
        <taxon>Magnoliopsida</taxon>
        <taxon>eudicotyledons</taxon>
        <taxon>Gunneridae</taxon>
        <taxon>Pentapetalae</taxon>
        <taxon>rosids</taxon>
        <taxon>malvids</taxon>
        <taxon>Brassicales</taxon>
        <taxon>Brassicaceae</taxon>
        <taxon>Brassiceae</taxon>
        <taxon>Raphanus</taxon>
    </lineage>
</organism>
<evidence type="ECO:0000256" key="11">
    <source>
        <dbReference type="ARBA" id="ARBA00023136"/>
    </source>
</evidence>
<keyword evidence="5" id="KW-0812">Transmembrane</keyword>
<dbReference type="InterPro" id="IPR001841">
    <property type="entry name" value="Znf_RING"/>
</dbReference>